<dbReference type="PANTHER" id="PTHR22893:SF91">
    <property type="entry name" value="NADPH DEHYDROGENASE 2-RELATED"/>
    <property type="match status" value="1"/>
</dbReference>
<dbReference type="OrthoDB" id="3028473at2759"/>
<dbReference type="HOGENOM" id="CLU_2928974_0_0_1"/>
<dbReference type="Gene3D" id="3.20.20.70">
    <property type="entry name" value="Aldolase class I"/>
    <property type="match status" value="1"/>
</dbReference>
<dbReference type="AlphaFoldDB" id="A0A0C9XDQ9"/>
<dbReference type="STRING" id="1095629.A0A0C9XDQ9"/>
<gene>
    <name evidence="2" type="ORF">K443DRAFT_29273</name>
</gene>
<dbReference type="PANTHER" id="PTHR22893">
    <property type="entry name" value="NADH OXIDOREDUCTASE-RELATED"/>
    <property type="match status" value="1"/>
</dbReference>
<name>A0A0C9XDQ9_9AGAR</name>
<dbReference type="InterPro" id="IPR045247">
    <property type="entry name" value="Oye-like"/>
</dbReference>
<dbReference type="GO" id="GO:0010181">
    <property type="term" value="F:FMN binding"/>
    <property type="evidence" value="ECO:0007669"/>
    <property type="project" value="InterPro"/>
</dbReference>
<reference evidence="3" key="2">
    <citation type="submission" date="2015-01" db="EMBL/GenBank/DDBJ databases">
        <title>Evolutionary Origins and Diversification of the Mycorrhizal Mutualists.</title>
        <authorList>
            <consortium name="DOE Joint Genome Institute"/>
            <consortium name="Mycorrhizal Genomics Consortium"/>
            <person name="Kohler A."/>
            <person name="Kuo A."/>
            <person name="Nagy L.G."/>
            <person name="Floudas D."/>
            <person name="Copeland A."/>
            <person name="Barry K.W."/>
            <person name="Cichocki N."/>
            <person name="Veneault-Fourrey C."/>
            <person name="LaButti K."/>
            <person name="Lindquist E.A."/>
            <person name="Lipzen A."/>
            <person name="Lundell T."/>
            <person name="Morin E."/>
            <person name="Murat C."/>
            <person name="Riley R."/>
            <person name="Ohm R."/>
            <person name="Sun H."/>
            <person name="Tunlid A."/>
            <person name="Henrissat B."/>
            <person name="Grigoriev I.V."/>
            <person name="Hibbett D.S."/>
            <person name="Martin F."/>
        </authorList>
    </citation>
    <scope>NUCLEOTIDE SEQUENCE [LARGE SCALE GENOMIC DNA]</scope>
    <source>
        <strain evidence="3">LaAM-08-1</strain>
    </source>
</reference>
<evidence type="ECO:0000259" key="1">
    <source>
        <dbReference type="Pfam" id="PF00724"/>
    </source>
</evidence>
<dbReference type="EMBL" id="KN838641">
    <property type="protein sequence ID" value="KIJ99733.1"/>
    <property type="molecule type" value="Genomic_DNA"/>
</dbReference>
<dbReference type="InterPro" id="IPR001155">
    <property type="entry name" value="OxRdtase_FMN_N"/>
</dbReference>
<dbReference type="InterPro" id="IPR013785">
    <property type="entry name" value="Aldolase_TIM"/>
</dbReference>
<feature type="non-terminal residue" evidence="2">
    <location>
        <position position="1"/>
    </location>
</feature>
<accession>A0A0C9XDQ9</accession>
<reference evidence="2 3" key="1">
    <citation type="submission" date="2014-04" db="EMBL/GenBank/DDBJ databases">
        <authorList>
            <consortium name="DOE Joint Genome Institute"/>
            <person name="Kuo A."/>
            <person name="Kohler A."/>
            <person name="Nagy L.G."/>
            <person name="Floudas D."/>
            <person name="Copeland A."/>
            <person name="Barry K.W."/>
            <person name="Cichocki N."/>
            <person name="Veneault-Fourrey C."/>
            <person name="LaButti K."/>
            <person name="Lindquist E.A."/>
            <person name="Lipzen A."/>
            <person name="Lundell T."/>
            <person name="Morin E."/>
            <person name="Murat C."/>
            <person name="Sun H."/>
            <person name="Tunlid A."/>
            <person name="Henrissat B."/>
            <person name="Grigoriev I.V."/>
            <person name="Hibbett D.S."/>
            <person name="Martin F."/>
            <person name="Nordberg H.P."/>
            <person name="Cantor M.N."/>
            <person name="Hua S.X."/>
        </authorList>
    </citation>
    <scope>NUCLEOTIDE SEQUENCE [LARGE SCALE GENOMIC DNA]</scope>
    <source>
        <strain evidence="2 3">LaAM-08-1</strain>
    </source>
</reference>
<proteinExistence type="predicted"/>
<dbReference type="Proteomes" id="UP000054477">
    <property type="component" value="Unassembled WGS sequence"/>
</dbReference>
<dbReference type="GO" id="GO:0003959">
    <property type="term" value="F:NADPH dehydrogenase activity"/>
    <property type="evidence" value="ECO:0007669"/>
    <property type="project" value="TreeGrafter"/>
</dbReference>
<organism evidence="2 3">
    <name type="scientific">Laccaria amethystina LaAM-08-1</name>
    <dbReference type="NCBI Taxonomy" id="1095629"/>
    <lineage>
        <taxon>Eukaryota</taxon>
        <taxon>Fungi</taxon>
        <taxon>Dikarya</taxon>
        <taxon>Basidiomycota</taxon>
        <taxon>Agaricomycotina</taxon>
        <taxon>Agaricomycetes</taxon>
        <taxon>Agaricomycetidae</taxon>
        <taxon>Agaricales</taxon>
        <taxon>Agaricineae</taxon>
        <taxon>Hydnangiaceae</taxon>
        <taxon>Laccaria</taxon>
    </lineage>
</organism>
<dbReference type="SUPFAM" id="SSF51395">
    <property type="entry name" value="FMN-linked oxidoreductases"/>
    <property type="match status" value="1"/>
</dbReference>
<feature type="non-terminal residue" evidence="2">
    <location>
        <position position="61"/>
    </location>
</feature>
<feature type="domain" description="NADH:flavin oxidoreductase/NADH oxidase N-terminal" evidence="1">
    <location>
        <begin position="1"/>
        <end position="53"/>
    </location>
</feature>
<keyword evidence="3" id="KW-1185">Reference proteome</keyword>
<dbReference type="Pfam" id="PF00724">
    <property type="entry name" value="Oxidored_FMN"/>
    <property type="match status" value="1"/>
</dbReference>
<sequence length="61" mass="6762">IDQFPQDVSNHRTEEYGRSVEGRSRFGLEVVNAVVDSIGAGRTAILVSPWSKFQGIPYPVQ</sequence>
<evidence type="ECO:0000313" key="3">
    <source>
        <dbReference type="Proteomes" id="UP000054477"/>
    </source>
</evidence>
<protein>
    <recommendedName>
        <fullName evidence="1">NADH:flavin oxidoreductase/NADH oxidase N-terminal domain-containing protein</fullName>
    </recommendedName>
</protein>
<evidence type="ECO:0000313" key="2">
    <source>
        <dbReference type="EMBL" id="KIJ99733.1"/>
    </source>
</evidence>